<feature type="compositionally biased region" description="Basic residues" evidence="1">
    <location>
        <begin position="1"/>
        <end position="12"/>
    </location>
</feature>
<dbReference type="KEGG" id="mbe:MBM_05524"/>
<reference evidence="2 3" key="1">
    <citation type="journal article" date="2012" name="BMC Genomics">
        <title>Sequencing the genome of Marssonina brunnea reveals fungus-poplar co-evolution.</title>
        <authorList>
            <person name="Zhu S."/>
            <person name="Cao Y.-Z."/>
            <person name="Jiang C."/>
            <person name="Tan B.-Y."/>
            <person name="Wang Z."/>
            <person name="Feng S."/>
            <person name="Zhang L."/>
            <person name="Su X.-H."/>
            <person name="Brejova B."/>
            <person name="Vinar T."/>
            <person name="Xu M."/>
            <person name="Wang M.-X."/>
            <person name="Zhang S.-G."/>
            <person name="Huang M.-R."/>
            <person name="Wu R."/>
            <person name="Zhou Y."/>
        </authorList>
    </citation>
    <scope>NUCLEOTIDE SEQUENCE [LARGE SCALE GENOMIC DNA]</scope>
    <source>
        <strain evidence="2 3">MB_m1</strain>
    </source>
</reference>
<dbReference type="OrthoDB" id="3562866at2759"/>
<keyword evidence="3" id="KW-1185">Reference proteome</keyword>
<dbReference type="EMBL" id="JH921439">
    <property type="protein sequence ID" value="EKD16230.1"/>
    <property type="molecule type" value="Genomic_DNA"/>
</dbReference>
<accession>K1WFK6</accession>
<evidence type="ECO:0000256" key="1">
    <source>
        <dbReference type="SAM" id="MobiDB-lite"/>
    </source>
</evidence>
<dbReference type="AlphaFoldDB" id="K1WFK6"/>
<evidence type="ECO:0000313" key="2">
    <source>
        <dbReference type="EMBL" id="EKD16230.1"/>
    </source>
</evidence>
<organism evidence="2 3">
    <name type="scientific">Marssonina brunnea f. sp. multigermtubi (strain MB_m1)</name>
    <name type="common">Marssonina leaf spot fungus</name>
    <dbReference type="NCBI Taxonomy" id="1072389"/>
    <lineage>
        <taxon>Eukaryota</taxon>
        <taxon>Fungi</taxon>
        <taxon>Dikarya</taxon>
        <taxon>Ascomycota</taxon>
        <taxon>Pezizomycotina</taxon>
        <taxon>Leotiomycetes</taxon>
        <taxon>Helotiales</taxon>
        <taxon>Drepanopezizaceae</taxon>
        <taxon>Drepanopeziza</taxon>
    </lineage>
</organism>
<protein>
    <submittedName>
        <fullName evidence="2">Transposase</fullName>
    </submittedName>
</protein>
<dbReference type="OMA" id="IECWFID"/>
<dbReference type="InParanoid" id="K1WFK6"/>
<gene>
    <name evidence="2" type="ORF">MBM_05524</name>
</gene>
<evidence type="ECO:0000313" key="3">
    <source>
        <dbReference type="Proteomes" id="UP000006753"/>
    </source>
</evidence>
<dbReference type="Proteomes" id="UP000006753">
    <property type="component" value="Unassembled WGS sequence"/>
</dbReference>
<proteinExistence type="predicted"/>
<name>K1WFK6_MARBU</name>
<sequence>MGRKRTRSKKPSRIFQYKSHAQPSSPNAIEDLATRLQRATTFLSEYPQETQKTAARIYDLTQDTNAVHKWFKSYRRTLKKMNIRPKDIINFDETGFRIGCPRGTEVLVLGSIQEFYSVSPENRRSVTIIEMINATSQKPVPPMILIQSKRLMQQWFVSNLPTSTLIKEADNGFTDNKIALLYLEHYIKNADCGPNKP</sequence>
<dbReference type="HOGENOM" id="CLU_013929_2_1_1"/>
<feature type="region of interest" description="Disordered" evidence="1">
    <location>
        <begin position="1"/>
        <end position="26"/>
    </location>
</feature>